<feature type="domain" description="AAA+ ATPase" evidence="4">
    <location>
        <begin position="119"/>
        <end position="251"/>
    </location>
</feature>
<evidence type="ECO:0000256" key="1">
    <source>
        <dbReference type="ARBA" id="ARBA00006914"/>
    </source>
</evidence>
<dbReference type="InterPro" id="IPR003593">
    <property type="entry name" value="AAA+_ATPase"/>
</dbReference>
<dbReference type="EMBL" id="CABVGP010000003">
    <property type="protein sequence ID" value="VVJ23871.1"/>
    <property type="molecule type" value="Genomic_DNA"/>
</dbReference>
<keyword evidence="5" id="KW-0131">Cell cycle</keyword>
<evidence type="ECO:0000256" key="3">
    <source>
        <dbReference type="ARBA" id="ARBA00022840"/>
    </source>
</evidence>
<reference evidence="5 6" key="1">
    <citation type="submission" date="2019-09" db="EMBL/GenBank/DDBJ databases">
        <authorList>
            <person name="Leyn A S."/>
        </authorList>
    </citation>
    <scope>NUCLEOTIDE SEQUENCE [LARGE SCALE GENOMIC DNA]</scope>
    <source>
        <strain evidence="5">AA231_1</strain>
    </source>
</reference>
<sequence length="325" mass="35521">MAGRHLKALITAYRDKDDLAFRRAAQAIIDEEESKHHVALARDLRRLLASGSGLQMPIADAPLPEPPHDRDTDLPLADVLSADSMLDDLVLSPSLGARLAELTHEVPAWPLLDAAGVPRRRSLLLYGPPGCGKTSIAAALAGQLDWPLVTVRTESVVSSYLGETASNLSRVFDFAHSGAYVMLFDEFDSLGKLRDDPADHGELRRVVNAVLQLIDRYTGPSLLVAATNHQQVLDPALWRRFSEVLEVPLPTAEQRHILLERVLAGRMQPGTDLDPVVQDLDRFPHAAVEQAGHDALRLAILDGRDVVTASDLGEALVRTLSRPWV</sequence>
<comment type="similarity">
    <text evidence="1">Belongs to the AAA ATPase family.</text>
</comment>
<evidence type="ECO:0000256" key="2">
    <source>
        <dbReference type="ARBA" id="ARBA00022741"/>
    </source>
</evidence>
<dbReference type="InterPro" id="IPR003959">
    <property type="entry name" value="ATPase_AAA_core"/>
</dbReference>
<dbReference type="SUPFAM" id="SSF52540">
    <property type="entry name" value="P-loop containing nucleoside triphosphate hydrolases"/>
    <property type="match status" value="1"/>
</dbReference>
<dbReference type="InterPro" id="IPR027417">
    <property type="entry name" value="P-loop_NTPase"/>
</dbReference>
<keyword evidence="2" id="KW-0547">Nucleotide-binding</keyword>
<keyword evidence="5" id="KW-0132">Cell division</keyword>
<dbReference type="AlphaFoldDB" id="A0A6I8M4Q4"/>
<keyword evidence="3" id="KW-0067">ATP-binding</keyword>
<proteinExistence type="inferred from homology"/>
<dbReference type="RefSeq" id="WP_155548609.1">
    <property type="nucleotide sequence ID" value="NZ_CABVGP010000003.1"/>
</dbReference>
<keyword evidence="6" id="KW-1185">Reference proteome</keyword>
<evidence type="ECO:0000313" key="5">
    <source>
        <dbReference type="EMBL" id="VVJ23871.1"/>
    </source>
</evidence>
<protein>
    <submittedName>
        <fullName evidence="5">Cell division protein FtsH</fullName>
    </submittedName>
</protein>
<dbReference type="PANTHER" id="PTHR23073">
    <property type="entry name" value="26S PROTEASOME REGULATORY SUBUNIT"/>
    <property type="match status" value="1"/>
</dbReference>
<dbReference type="GO" id="GO:0005524">
    <property type="term" value="F:ATP binding"/>
    <property type="evidence" value="ECO:0007669"/>
    <property type="project" value="UniProtKB-KW"/>
</dbReference>
<dbReference type="GO" id="GO:0016887">
    <property type="term" value="F:ATP hydrolysis activity"/>
    <property type="evidence" value="ECO:0007669"/>
    <property type="project" value="InterPro"/>
</dbReference>
<name>A0A6I8M4Q4_9PSEU</name>
<organism evidence="5 6">
    <name type="scientific">Amycolatopsis camponoti</name>
    <dbReference type="NCBI Taxonomy" id="2606593"/>
    <lineage>
        <taxon>Bacteria</taxon>
        <taxon>Bacillati</taxon>
        <taxon>Actinomycetota</taxon>
        <taxon>Actinomycetes</taxon>
        <taxon>Pseudonocardiales</taxon>
        <taxon>Pseudonocardiaceae</taxon>
        <taxon>Amycolatopsis</taxon>
    </lineage>
</organism>
<dbReference type="Proteomes" id="UP000399805">
    <property type="component" value="Unassembled WGS sequence"/>
</dbReference>
<dbReference type="Gene3D" id="3.40.50.300">
    <property type="entry name" value="P-loop containing nucleotide triphosphate hydrolases"/>
    <property type="match status" value="1"/>
</dbReference>
<dbReference type="SMART" id="SM00382">
    <property type="entry name" value="AAA"/>
    <property type="match status" value="1"/>
</dbReference>
<dbReference type="GO" id="GO:0051301">
    <property type="term" value="P:cell division"/>
    <property type="evidence" value="ECO:0007669"/>
    <property type="project" value="UniProtKB-KW"/>
</dbReference>
<evidence type="ECO:0000259" key="4">
    <source>
        <dbReference type="SMART" id="SM00382"/>
    </source>
</evidence>
<dbReference type="InterPro" id="IPR050221">
    <property type="entry name" value="26S_Proteasome_ATPase"/>
</dbReference>
<dbReference type="Pfam" id="PF00004">
    <property type="entry name" value="AAA"/>
    <property type="match status" value="1"/>
</dbReference>
<accession>A0A6I8M4Q4</accession>
<evidence type="ECO:0000313" key="6">
    <source>
        <dbReference type="Proteomes" id="UP000399805"/>
    </source>
</evidence>
<gene>
    <name evidence="5" type="ORF">AA23TX_08754</name>
</gene>
<dbReference type="CDD" id="cd19481">
    <property type="entry name" value="RecA-like_protease"/>
    <property type="match status" value="1"/>
</dbReference>